<feature type="compositionally biased region" description="Basic and acidic residues" evidence="1">
    <location>
        <begin position="310"/>
        <end position="333"/>
    </location>
</feature>
<feature type="compositionally biased region" description="Basic and acidic residues" evidence="1">
    <location>
        <begin position="362"/>
        <end position="378"/>
    </location>
</feature>
<dbReference type="AlphaFoldDB" id="A0AAQ3SJD1"/>
<dbReference type="SUPFAM" id="SSF56112">
    <property type="entry name" value="Protein kinase-like (PK-like)"/>
    <property type="match status" value="1"/>
</dbReference>
<evidence type="ECO:0000259" key="2">
    <source>
        <dbReference type="PROSITE" id="PS50011"/>
    </source>
</evidence>
<dbReference type="Gene3D" id="1.10.510.10">
    <property type="entry name" value="Transferase(Phosphotransferase) domain 1"/>
    <property type="match status" value="1"/>
</dbReference>
<dbReference type="EMBL" id="CP144745">
    <property type="protein sequence ID" value="WVZ53927.1"/>
    <property type="molecule type" value="Genomic_DNA"/>
</dbReference>
<organism evidence="3 4">
    <name type="scientific">Paspalum notatum var. saurae</name>
    <dbReference type="NCBI Taxonomy" id="547442"/>
    <lineage>
        <taxon>Eukaryota</taxon>
        <taxon>Viridiplantae</taxon>
        <taxon>Streptophyta</taxon>
        <taxon>Embryophyta</taxon>
        <taxon>Tracheophyta</taxon>
        <taxon>Spermatophyta</taxon>
        <taxon>Magnoliopsida</taxon>
        <taxon>Liliopsida</taxon>
        <taxon>Poales</taxon>
        <taxon>Poaceae</taxon>
        <taxon>PACMAD clade</taxon>
        <taxon>Panicoideae</taxon>
        <taxon>Andropogonodae</taxon>
        <taxon>Paspaleae</taxon>
        <taxon>Paspalinae</taxon>
        <taxon>Paspalum</taxon>
    </lineage>
</organism>
<gene>
    <name evidence="3" type="ORF">U9M48_004813</name>
</gene>
<dbReference type="PROSITE" id="PS50011">
    <property type="entry name" value="PROTEIN_KINASE_DOM"/>
    <property type="match status" value="1"/>
</dbReference>
<feature type="domain" description="Protein kinase" evidence="2">
    <location>
        <begin position="1"/>
        <end position="276"/>
    </location>
</feature>
<dbReference type="PANTHER" id="PTHR47975">
    <property type="entry name" value="S-LOCUS LECTIN KINASE FAMILY PROTEIN"/>
    <property type="match status" value="1"/>
</dbReference>
<accession>A0AAQ3SJD1</accession>
<dbReference type="InterPro" id="IPR000719">
    <property type="entry name" value="Prot_kinase_dom"/>
</dbReference>
<proteinExistence type="predicted"/>
<feature type="region of interest" description="Disordered" evidence="1">
    <location>
        <begin position="293"/>
        <end position="420"/>
    </location>
</feature>
<evidence type="ECO:0000313" key="4">
    <source>
        <dbReference type="Proteomes" id="UP001341281"/>
    </source>
</evidence>
<feature type="non-terminal residue" evidence="3">
    <location>
        <position position="458"/>
    </location>
</feature>
<dbReference type="GO" id="GO:0005524">
    <property type="term" value="F:ATP binding"/>
    <property type="evidence" value="ECO:0007669"/>
    <property type="project" value="InterPro"/>
</dbReference>
<name>A0AAQ3SJD1_PASNO</name>
<keyword evidence="4" id="KW-1185">Reference proteome</keyword>
<dbReference type="Gene3D" id="3.30.200.20">
    <property type="entry name" value="Phosphorylase Kinase, domain 1"/>
    <property type="match status" value="1"/>
</dbReference>
<evidence type="ECO:0000256" key="1">
    <source>
        <dbReference type="SAM" id="MobiDB-lite"/>
    </source>
</evidence>
<reference evidence="3 4" key="1">
    <citation type="submission" date="2024-02" db="EMBL/GenBank/DDBJ databases">
        <title>High-quality chromosome-scale genome assembly of Pensacola bahiagrass (Paspalum notatum Flugge var. saurae).</title>
        <authorList>
            <person name="Vega J.M."/>
            <person name="Podio M."/>
            <person name="Orjuela J."/>
            <person name="Siena L.A."/>
            <person name="Pessino S.C."/>
            <person name="Combes M.C."/>
            <person name="Mariac C."/>
            <person name="Albertini E."/>
            <person name="Pupilli F."/>
            <person name="Ortiz J.P.A."/>
            <person name="Leblanc O."/>
        </authorList>
    </citation>
    <scope>NUCLEOTIDE SEQUENCE [LARGE SCALE GENOMIC DNA]</scope>
    <source>
        <strain evidence="3">R1</strain>
        <tissue evidence="3">Leaf</tissue>
    </source>
</reference>
<dbReference type="PANTHER" id="PTHR47975:SF70">
    <property type="entry name" value="PROTEIN KINASE DOMAIN-CONTAINING PROTEIN"/>
    <property type="match status" value="1"/>
</dbReference>
<evidence type="ECO:0000313" key="3">
    <source>
        <dbReference type="EMBL" id="WVZ53927.1"/>
    </source>
</evidence>
<protein>
    <recommendedName>
        <fullName evidence="2">Protein kinase domain-containing protein</fullName>
    </recommendedName>
</protein>
<dbReference type="InterPro" id="IPR011009">
    <property type="entry name" value="Kinase-like_dom_sf"/>
</dbReference>
<sequence>GVVRGGKAIGVKRLNQDARLSERQFMSEVTILQSTQHKNITKLEGYCYCLPDDTDDAVTERLLCYELPRGPDRRLDTVLFGGTCNSNKQGLDWGTRFEIIQGICQGVQYLHKECPDAPVVGLDLNPAIIWLDDGMVPKLGDFGHSQAFLEKAAPRTPTTNAFGPIMGYMAPEYINSGIITAESDIFNLGVLIVEIVTGEKCGGNRTDHYSGRSFVEKVQNTWTEDYPSILSKHPSLEERFIPKIRSFIKMGLRCVKERPEERPTIDQIIRFLRHWFPNTKDLTARQTVSVLLETTEPEPEPAARRYLSRRRLDYFHSTPEGRRMTTEPAERRKTTTTTKRSRGGDESDSDSEPAGRRRRRRNHDENWDSEREPAADRGTKRRRSELGSSPEPPAKRNGRKLHFGEKFSGEPPAAGRSDTKLDRINAIFDGYGSRGASINDIFDGRGDSIDKIFNGQSP</sequence>
<dbReference type="Pfam" id="PF00069">
    <property type="entry name" value="Pkinase"/>
    <property type="match status" value="1"/>
</dbReference>
<dbReference type="GO" id="GO:0004672">
    <property type="term" value="F:protein kinase activity"/>
    <property type="evidence" value="ECO:0007669"/>
    <property type="project" value="InterPro"/>
</dbReference>
<dbReference type="Proteomes" id="UP001341281">
    <property type="component" value="Chromosome 01"/>
</dbReference>